<evidence type="ECO:0000313" key="3">
    <source>
        <dbReference type="Proteomes" id="UP000694411"/>
    </source>
</evidence>
<sequence>MIWLRNRRRPEPLQGTPKWVPVLGELQKTLQKGDPSRGPSVRESQNQPAGHGRGCLPARPGVARHLADRPACRGRGLLGPRADQVPHPPTPWPPPLPFLL</sequence>
<reference evidence="2" key="2">
    <citation type="submission" date="2025-08" db="UniProtKB">
        <authorList>
            <consortium name="Ensembl"/>
        </authorList>
    </citation>
    <scope>IDENTIFICATION</scope>
</reference>
<dbReference type="Ensembl" id="ENSTGET00000018656.1">
    <property type="protein sequence ID" value="ENSTGEP00000015601.1"/>
    <property type="gene ID" value="ENSTGEG00000012597.1"/>
</dbReference>
<evidence type="ECO:0000313" key="2">
    <source>
        <dbReference type="Ensembl" id="ENSTGEP00000015601.1"/>
    </source>
</evidence>
<dbReference type="AlphaFoldDB" id="A0A8D2F6R6"/>
<evidence type="ECO:0000256" key="1">
    <source>
        <dbReference type="SAM" id="MobiDB-lite"/>
    </source>
</evidence>
<proteinExistence type="predicted"/>
<dbReference type="Proteomes" id="UP000694411">
    <property type="component" value="Chromosome 19"/>
</dbReference>
<protein>
    <submittedName>
        <fullName evidence="2">Uncharacterized protein</fullName>
    </submittedName>
</protein>
<feature type="region of interest" description="Disordered" evidence="1">
    <location>
        <begin position="1"/>
        <end position="100"/>
    </location>
</feature>
<reference evidence="2" key="3">
    <citation type="submission" date="2025-09" db="UniProtKB">
        <authorList>
            <consortium name="Ensembl"/>
        </authorList>
    </citation>
    <scope>IDENTIFICATION</scope>
</reference>
<organism evidence="2 3">
    <name type="scientific">Theropithecus gelada</name>
    <name type="common">Gelada baboon</name>
    <dbReference type="NCBI Taxonomy" id="9565"/>
    <lineage>
        <taxon>Eukaryota</taxon>
        <taxon>Metazoa</taxon>
        <taxon>Chordata</taxon>
        <taxon>Craniata</taxon>
        <taxon>Vertebrata</taxon>
        <taxon>Euteleostomi</taxon>
        <taxon>Mammalia</taxon>
        <taxon>Eutheria</taxon>
        <taxon>Euarchontoglires</taxon>
        <taxon>Primates</taxon>
        <taxon>Haplorrhini</taxon>
        <taxon>Catarrhini</taxon>
        <taxon>Cercopithecidae</taxon>
        <taxon>Cercopithecinae</taxon>
        <taxon>Theropithecus</taxon>
    </lineage>
</organism>
<feature type="compositionally biased region" description="Pro residues" evidence="1">
    <location>
        <begin position="86"/>
        <end position="100"/>
    </location>
</feature>
<keyword evidence="3" id="KW-1185">Reference proteome</keyword>
<name>A0A8D2F6R6_THEGE</name>
<accession>A0A8D2F6R6</accession>
<reference evidence="2" key="1">
    <citation type="submission" date="2018-05" db="EMBL/GenBank/DDBJ databases">
        <title>Whole genome of Theropithecus gelada.</title>
        <authorList>
            <person name="Chiou K.L."/>
            <person name="Snyder-Mackler N."/>
        </authorList>
    </citation>
    <scope>NUCLEOTIDE SEQUENCE [LARGE SCALE GENOMIC DNA]</scope>
</reference>